<dbReference type="Pfam" id="PF02373">
    <property type="entry name" value="JmjC"/>
    <property type="match status" value="1"/>
</dbReference>
<dbReference type="Pfam" id="PF00628">
    <property type="entry name" value="PHD"/>
    <property type="match status" value="2"/>
</dbReference>
<dbReference type="SMART" id="SM00501">
    <property type="entry name" value="BRIGHT"/>
    <property type="match status" value="1"/>
</dbReference>
<dbReference type="Pfam" id="PF02375">
    <property type="entry name" value="JmjN"/>
    <property type="match status" value="1"/>
</dbReference>
<dbReference type="Gene3D" id="3.30.40.10">
    <property type="entry name" value="Zinc/RING finger domain, C3HC4 (zinc finger)"/>
    <property type="match status" value="1"/>
</dbReference>
<keyword evidence="2" id="KW-0479">Metal-binding</keyword>
<dbReference type="Pfam" id="PF02928">
    <property type="entry name" value="zf-C5HC2"/>
    <property type="match status" value="1"/>
</dbReference>
<dbReference type="Gene3D" id="2.30.30.1150">
    <property type="match status" value="1"/>
</dbReference>
<dbReference type="SUPFAM" id="SSF46774">
    <property type="entry name" value="ARID-like"/>
    <property type="match status" value="1"/>
</dbReference>
<feature type="compositionally biased region" description="Low complexity" evidence="9">
    <location>
        <begin position="1467"/>
        <end position="1480"/>
    </location>
</feature>
<dbReference type="SMART" id="SM00249">
    <property type="entry name" value="PHD"/>
    <property type="match status" value="2"/>
</dbReference>
<evidence type="ECO:0000256" key="1">
    <source>
        <dbReference type="ARBA" id="ARBA00004123"/>
    </source>
</evidence>
<dbReference type="InterPro" id="IPR019786">
    <property type="entry name" value="Zinc_finger_PHD-type_CS"/>
</dbReference>
<dbReference type="CDD" id="cd15543">
    <property type="entry name" value="PHD_RSF1"/>
    <property type="match status" value="1"/>
</dbReference>
<dbReference type="EMBL" id="GDKF01003079">
    <property type="protein sequence ID" value="JAT75543.1"/>
    <property type="molecule type" value="Transcribed_RNA"/>
</dbReference>
<dbReference type="GO" id="GO:0000785">
    <property type="term" value="C:chromatin"/>
    <property type="evidence" value="ECO:0007669"/>
    <property type="project" value="TreeGrafter"/>
</dbReference>
<dbReference type="InterPro" id="IPR036431">
    <property type="entry name" value="ARID_dom_sf"/>
</dbReference>
<evidence type="ECO:0000259" key="12">
    <source>
        <dbReference type="PROSITE" id="PS51183"/>
    </source>
</evidence>
<dbReference type="SMART" id="SM00545">
    <property type="entry name" value="JmjN"/>
    <property type="match status" value="1"/>
</dbReference>
<organism evidence="14">
    <name type="scientific">Auxenochlorella protothecoides</name>
    <name type="common">Green microalga</name>
    <name type="synonym">Chlorella protothecoides</name>
    <dbReference type="NCBI Taxonomy" id="3075"/>
    <lineage>
        <taxon>Eukaryota</taxon>
        <taxon>Viridiplantae</taxon>
        <taxon>Chlorophyta</taxon>
        <taxon>core chlorophytes</taxon>
        <taxon>Trebouxiophyceae</taxon>
        <taxon>Chlorellales</taxon>
        <taxon>Chlorellaceae</taxon>
        <taxon>Auxenochlorella</taxon>
    </lineage>
</organism>
<dbReference type="InterPro" id="IPR013637">
    <property type="entry name" value="Lys_sp_deMease-like_dom"/>
</dbReference>
<dbReference type="InterPro" id="IPR003347">
    <property type="entry name" value="JmjC_dom"/>
</dbReference>
<keyword evidence="4 8" id="KW-0863">Zinc-finger</keyword>
<evidence type="ECO:0000256" key="2">
    <source>
        <dbReference type="ARBA" id="ARBA00022723"/>
    </source>
</evidence>
<feature type="region of interest" description="Disordered" evidence="9">
    <location>
        <begin position="1431"/>
        <end position="1450"/>
    </location>
</feature>
<feature type="compositionally biased region" description="Gly residues" evidence="9">
    <location>
        <begin position="1210"/>
        <end position="1220"/>
    </location>
</feature>
<proteinExistence type="predicted"/>
<dbReference type="PROSITE" id="PS51183">
    <property type="entry name" value="JMJN"/>
    <property type="match status" value="1"/>
</dbReference>
<dbReference type="InterPro" id="IPR001606">
    <property type="entry name" value="ARID_dom"/>
</dbReference>
<feature type="compositionally biased region" description="Low complexity" evidence="9">
    <location>
        <begin position="745"/>
        <end position="755"/>
    </location>
</feature>
<evidence type="ECO:0000259" key="13">
    <source>
        <dbReference type="PROSITE" id="PS51184"/>
    </source>
</evidence>
<dbReference type="GO" id="GO:0008270">
    <property type="term" value="F:zinc ion binding"/>
    <property type="evidence" value="ECO:0007669"/>
    <property type="project" value="UniProtKB-KW"/>
</dbReference>
<dbReference type="GO" id="GO:0010468">
    <property type="term" value="P:regulation of gene expression"/>
    <property type="evidence" value="ECO:0007669"/>
    <property type="project" value="TreeGrafter"/>
</dbReference>
<feature type="compositionally biased region" description="Basic and acidic residues" evidence="9">
    <location>
        <begin position="1222"/>
        <end position="1234"/>
    </location>
</feature>
<sequence>MGQLSDRGVGSPLPPAPVFHPSPEEWTDPAAYIASVVRPLTEGLVGLAKIRPPACWPRAPPIDPASLQLCSQLQAVARLQHKTTEGVARIWRDSYADFCLARGQRPGRNPVVAGHEVDLHDLFTRVTAAGGWNSVEQDCRWGEIAACLEIDASLGVPALGLRSAYENLLLAYENVTLRGDEGDACLRVAGLDDGSDAEDAHGVENDGGGEIDATAAAEVLGALLGTTPASGAKAVGTKKLISAGEAVEEPSPSPSLSADTSGGKVPQNIFTMVCEACRGGHAEDRIILCDRCDKGWHLQCLEPPLSSVPVGDWICPSCILEEVSKSAFKAGKSLTLLEFEAAARKFEAAWFGRGGKQERPPHEVEAAFWGIVEGGTERVEVLHGSTDPTALSQEASDLRTLCDLGPGSILACMDEAERATLAPRLEAGMVFSSSCWSAHPDLLYSLSYLKSGAPKIWYGVPAAAAGAFEEAFRALQPAACACCPGLVDAALCMPSPRQLVARGVPVARLTQDPGEVVVTLPMAYAASLSCGTNLSETAALATPDSLRYAAARLQRCRRLRRPTSWPHELVLLKWAEDPALPASACPWLARELRRCIDDDLATRLAVWAAGTTDSRRAEGEAARCALCGAHCTLSALECPRCAPGRQVCAAHVAALCECEPARLRLAFRHTTRELEGVVGRVAGRAADEGNGAVEAGFAGADAAQSGEDTAAQEEGEGEEDDLVGLAGFMTELAGAAGGGREGGCPDPASASTASTPAPPPTIPTPSLAPPGAAAALQERLARLGEAHALWRERCEATLARGGRLAADLDELLEEGKQYAWGAVDDEDGVEATFVHLREAAAYLARVEAALASRPAAEELEGILGLDPPPLAAAPGLERLQELGERAREWRARTQAAMAARGSMEMKDMEALISDGAAISVIMPEVRLLRERLAAARKLGESIRTALPGLAGGPRRRKGEAETTLEGLQALRAAAVTLRCDVPFYPVLCFALDRLEAWAGRVKQLLGMRAPLADLRALIEESRELPAAMPEVETVESLIAKGLAWQSSMHALVAARAPLKRMRDALHAGLRLPVELPEVEELRGIIRRREWEDAARRALNNRNSLHALHEVDGQAEDVGAGDCELAVRLREKIAAAEAWDREAAAFLEAAQAPGLGEDQRPDRGPLAAMVERGSALGVKLERGSALQGALLAAEGWLARARRWLPEPAGESRGGATAGGKTPGKAEAESVAEKEGSPAPAEASAGEQGDAAPEAITAGAGADMPLDGSAPAPSADDEAVTQAQPGSMGATMEEAAPPSTANSGRRSSKRSSGDGAGAHAGPRSPVGAVEGGRMPTLATIRGLLAEYEGLLIRADEAKGLAALQQHAEAWLQAAWPMLQLESVGDAQLEELQALLAAGAGIHVEMEERDHLLAQAKGLIWNRQAREVLARLQSTERGAEHSSGGNADVDEFHLPTTLGQAPLDERVRSSADASTSAPSADEPPSLPGKTSSVERPAAMAPNVHSEGPCEPGAETDLSNAGQYVKPEPMQGDADAASGDGVGPPEALPAARVPLEVGVALMQGAADIPVEQNLFSELERHVNVGLRWQEQAQAVLAIGRPGSGDAAPVEAGALQRMLAEGAGLGFLQAHLVELEAVLRDHQAWEGRVLALRDACGNSRPCHADLAKLGDEAAASPVTSLLRRHIEAAVLAADDWVARCRRSTVKRNSVLTLASTFETIGSSVDAAVEQFERRLELEKQLVATGGAEPEGSDEGGELYCLCQQTYEADTSMIMCDSCGEWFHMRCVGISQTQAKVTKKYTCPVCAAVRYNGEPLQAALAKLKKTRRPTRAGLGAFLEQARGLPVSLAEEEDLEKVLVKFDRWATATNRAVEVHAASRLVETGGQILPLSEGMLHQLCKSALAMELDASEFAERILSLLRCNRWRTQVEALWSASSAEKPTMEAATRLLAEAARCGVVSETDIVGFRLAAAAAQCRDWQRRAKAVLAHLQPSSPVRLRSGRGMGMPCRLLDGACKDGIYMMAGAVV</sequence>
<dbReference type="CDD" id="cd16100">
    <property type="entry name" value="ARID"/>
    <property type="match status" value="1"/>
</dbReference>
<evidence type="ECO:0000256" key="3">
    <source>
        <dbReference type="ARBA" id="ARBA00022737"/>
    </source>
</evidence>
<feature type="domain" description="PHD-type" evidence="10">
    <location>
        <begin position="1752"/>
        <end position="1803"/>
    </location>
</feature>
<dbReference type="SMART" id="SM00558">
    <property type="entry name" value="JmjC"/>
    <property type="match status" value="1"/>
</dbReference>
<dbReference type="SMART" id="SM01014">
    <property type="entry name" value="ARID"/>
    <property type="match status" value="1"/>
</dbReference>
<dbReference type="InterPro" id="IPR019787">
    <property type="entry name" value="Znf_PHD-finger"/>
</dbReference>
<evidence type="ECO:0000259" key="11">
    <source>
        <dbReference type="PROSITE" id="PS51011"/>
    </source>
</evidence>
<evidence type="ECO:0000256" key="7">
    <source>
        <dbReference type="ARBA" id="ARBA00023242"/>
    </source>
</evidence>
<feature type="domain" description="JmjC" evidence="13">
    <location>
        <begin position="393"/>
        <end position="557"/>
    </location>
</feature>
<dbReference type="InterPro" id="IPR003349">
    <property type="entry name" value="JmjN"/>
</dbReference>
<dbReference type="GO" id="GO:0141052">
    <property type="term" value="F:histone H3 demethylase activity"/>
    <property type="evidence" value="ECO:0007669"/>
    <property type="project" value="UniProtKB-ARBA"/>
</dbReference>
<dbReference type="Pfam" id="PF08429">
    <property type="entry name" value="PLU-1"/>
    <property type="match status" value="2"/>
</dbReference>
<keyword evidence="7" id="KW-0539">Nucleus</keyword>
<dbReference type="InterPro" id="IPR001965">
    <property type="entry name" value="Znf_PHD"/>
</dbReference>
<feature type="region of interest" description="Disordered" evidence="9">
    <location>
        <begin position="1"/>
        <end position="24"/>
    </location>
</feature>
<evidence type="ECO:0000256" key="5">
    <source>
        <dbReference type="ARBA" id="ARBA00022833"/>
    </source>
</evidence>
<feature type="domain" description="ARID" evidence="11">
    <location>
        <begin position="85"/>
        <end position="177"/>
    </location>
</feature>
<keyword evidence="5" id="KW-0862">Zinc</keyword>
<feature type="domain" description="PHD-type" evidence="10">
    <location>
        <begin position="271"/>
        <end position="321"/>
    </location>
</feature>
<keyword evidence="6" id="KW-0408">Iron</keyword>
<feature type="compositionally biased region" description="Low complexity" evidence="9">
    <location>
        <begin position="1247"/>
        <end position="1260"/>
    </location>
</feature>
<dbReference type="Gene3D" id="2.60.120.650">
    <property type="entry name" value="Cupin"/>
    <property type="match status" value="2"/>
</dbReference>
<feature type="region of interest" description="Disordered" evidence="9">
    <location>
        <begin position="1205"/>
        <end position="1329"/>
    </location>
</feature>
<protein>
    <submittedName>
        <fullName evidence="14">Uncharacterized protein</fullName>
    </submittedName>
</protein>
<dbReference type="InterPro" id="IPR011011">
    <property type="entry name" value="Znf_FYVE_PHD"/>
</dbReference>
<dbReference type="GO" id="GO:0005634">
    <property type="term" value="C:nucleus"/>
    <property type="evidence" value="ECO:0007669"/>
    <property type="project" value="UniProtKB-SubCell"/>
</dbReference>
<dbReference type="PANTHER" id="PTHR10694">
    <property type="entry name" value="LYSINE-SPECIFIC DEMETHYLASE"/>
    <property type="match status" value="1"/>
</dbReference>
<dbReference type="PROSITE" id="PS01359">
    <property type="entry name" value="ZF_PHD_1"/>
    <property type="match status" value="2"/>
</dbReference>
<evidence type="ECO:0000313" key="14">
    <source>
        <dbReference type="EMBL" id="JAT75543.1"/>
    </source>
</evidence>
<name>A0A1D2A9D3_AUXPR</name>
<evidence type="ECO:0000256" key="8">
    <source>
        <dbReference type="PROSITE-ProRule" id="PRU00146"/>
    </source>
</evidence>
<dbReference type="PROSITE" id="PS51011">
    <property type="entry name" value="ARID"/>
    <property type="match status" value="1"/>
</dbReference>
<dbReference type="Pfam" id="PF01388">
    <property type="entry name" value="ARID"/>
    <property type="match status" value="1"/>
</dbReference>
<evidence type="ECO:0000259" key="10">
    <source>
        <dbReference type="PROSITE" id="PS50016"/>
    </source>
</evidence>
<comment type="subcellular location">
    <subcellularLocation>
        <location evidence="1">Nucleus</location>
    </subcellularLocation>
</comment>
<dbReference type="InterPro" id="IPR004198">
    <property type="entry name" value="Znf_C5HC2"/>
</dbReference>
<dbReference type="SUPFAM" id="SSF51197">
    <property type="entry name" value="Clavaminate synthase-like"/>
    <property type="match status" value="1"/>
</dbReference>
<evidence type="ECO:0000256" key="4">
    <source>
        <dbReference type="ARBA" id="ARBA00022771"/>
    </source>
</evidence>
<feature type="compositionally biased region" description="Pro residues" evidence="9">
    <location>
        <begin position="756"/>
        <end position="768"/>
    </location>
</feature>
<dbReference type="Gene3D" id="1.10.150.60">
    <property type="entry name" value="ARID DNA-binding domain"/>
    <property type="match status" value="1"/>
</dbReference>
<gene>
    <name evidence="14" type="ORF">g.81162</name>
</gene>
<feature type="region of interest" description="Disordered" evidence="9">
    <location>
        <begin position="1457"/>
        <end position="1540"/>
    </location>
</feature>
<dbReference type="PANTHER" id="PTHR10694:SF33">
    <property type="entry name" value="LYSINE-SPECIFIC DEMETHYLASE 5"/>
    <property type="match status" value="1"/>
</dbReference>
<evidence type="ECO:0000256" key="9">
    <source>
        <dbReference type="SAM" id="MobiDB-lite"/>
    </source>
</evidence>
<evidence type="ECO:0000256" key="6">
    <source>
        <dbReference type="ARBA" id="ARBA00023004"/>
    </source>
</evidence>
<feature type="region of interest" description="Disordered" evidence="9">
    <location>
        <begin position="736"/>
        <end position="770"/>
    </location>
</feature>
<keyword evidence="3" id="KW-0677">Repeat</keyword>
<dbReference type="PROSITE" id="PS51184">
    <property type="entry name" value="JMJC"/>
    <property type="match status" value="1"/>
</dbReference>
<accession>A0A1D2A9D3</accession>
<dbReference type="InterPro" id="IPR013083">
    <property type="entry name" value="Znf_RING/FYVE/PHD"/>
</dbReference>
<reference evidence="14" key="1">
    <citation type="submission" date="2015-08" db="EMBL/GenBank/DDBJ databases">
        <authorList>
            <person name="Babu N.S."/>
            <person name="Beckwith C.J."/>
            <person name="Beseler K.G."/>
            <person name="Brison A."/>
            <person name="Carone J.V."/>
            <person name="Caskin T.P."/>
            <person name="Diamond M."/>
            <person name="Durham M.E."/>
            <person name="Foxe J.M."/>
            <person name="Go M."/>
            <person name="Henderson B.A."/>
            <person name="Jones I.B."/>
            <person name="McGettigan J.A."/>
            <person name="Micheletti S.J."/>
            <person name="Nasrallah M.E."/>
            <person name="Ortiz D."/>
            <person name="Piller C.R."/>
            <person name="Privatt S.R."/>
            <person name="Schneider S.L."/>
            <person name="Sharp S."/>
            <person name="Smith T.C."/>
            <person name="Stanton J.D."/>
            <person name="Ullery H.E."/>
            <person name="Wilson R.J."/>
            <person name="Serrano M.G."/>
            <person name="Buck G."/>
            <person name="Lee V."/>
            <person name="Wang Y."/>
            <person name="Carvalho R."/>
            <person name="Voegtly L."/>
            <person name="Shi R."/>
            <person name="Duckworth R."/>
            <person name="Johnson A."/>
            <person name="Loviza R."/>
            <person name="Walstead R."/>
            <person name="Shah Z."/>
            <person name="Kiflezghi M."/>
            <person name="Wade K."/>
            <person name="Ball S.L."/>
            <person name="Bradley K.W."/>
            <person name="Asai D.J."/>
            <person name="Bowman C.A."/>
            <person name="Russell D.A."/>
            <person name="Pope W.H."/>
            <person name="Jacobs-Sera D."/>
            <person name="Hendrix R.W."/>
            <person name="Hatfull G.F."/>
        </authorList>
    </citation>
    <scope>NUCLEOTIDE SEQUENCE</scope>
</reference>
<dbReference type="GO" id="GO:0003677">
    <property type="term" value="F:DNA binding"/>
    <property type="evidence" value="ECO:0007669"/>
    <property type="project" value="InterPro"/>
</dbReference>
<dbReference type="SUPFAM" id="SSF57903">
    <property type="entry name" value="FYVE/PHD zinc finger"/>
    <property type="match status" value="2"/>
</dbReference>
<dbReference type="PROSITE" id="PS50016">
    <property type="entry name" value="ZF_PHD_2"/>
    <property type="match status" value="2"/>
</dbReference>
<feature type="domain" description="JmjN" evidence="12">
    <location>
        <begin position="16"/>
        <end position="59"/>
    </location>
</feature>